<feature type="transmembrane region" description="Helical" evidence="11">
    <location>
        <begin position="145"/>
        <end position="166"/>
    </location>
</feature>
<feature type="transmembrane region" description="Helical" evidence="11">
    <location>
        <begin position="116"/>
        <end position="133"/>
    </location>
</feature>
<dbReference type="PANTHER" id="PTHR24246:SF27">
    <property type="entry name" value="ADENOSINE RECEPTOR, ISOFORM A"/>
    <property type="match status" value="1"/>
</dbReference>
<sequence length="294" mass="32614">MVFYTSLVIGGSLGNILIILVIYRTPALQTVCGVLIANVAVADLIMTSIVMPIMVFILVQGLLHQCLYITPGYVAYLIALFSAAASLQTLTILSADRCFAICRPMKHKVIVTFTKIKIIVAETWIKSLFLPLLEIFYRGSTLSKYLQTFGVAVCYSMIVLSGVLTIRNVRANSVRIGTLHSDQGRHAQSRIAADLSQRNKQVAKTIALVVVLFTLCWIPIALVIIISVRIPETTQGRFFFWFATLGLANSSVNPWIYFYRQTNYRDALKVLLGCKRSPSNNVVVLSRNGMQEAS</sequence>
<dbReference type="PROSITE" id="PS00237">
    <property type="entry name" value="G_PROTEIN_RECEP_F1_1"/>
    <property type="match status" value="1"/>
</dbReference>
<dbReference type="PRINTS" id="PR00237">
    <property type="entry name" value="GPCRRHODOPSN"/>
</dbReference>
<dbReference type="GO" id="GO:0004930">
    <property type="term" value="F:G protein-coupled receptor activity"/>
    <property type="evidence" value="ECO:0007669"/>
    <property type="project" value="UniProtKB-KW"/>
</dbReference>
<evidence type="ECO:0000256" key="10">
    <source>
        <dbReference type="RuleBase" id="RU000688"/>
    </source>
</evidence>
<feature type="domain" description="G-protein coupled receptors family 1 profile" evidence="12">
    <location>
        <begin position="14"/>
        <end position="257"/>
    </location>
</feature>
<keyword evidence="2" id="KW-1003">Cell membrane</keyword>
<keyword evidence="3 10" id="KW-0812">Transmembrane</keyword>
<gene>
    <name evidence="13" type="primary">MC5R_7</name>
    <name evidence="13" type="ORF">OS493_012727</name>
</gene>
<name>A0A9X0CY88_9CNID</name>
<dbReference type="OrthoDB" id="10044919at2759"/>
<keyword evidence="9 10" id="KW-0807">Transducer</keyword>
<evidence type="ECO:0000256" key="9">
    <source>
        <dbReference type="ARBA" id="ARBA00023224"/>
    </source>
</evidence>
<evidence type="ECO:0000256" key="7">
    <source>
        <dbReference type="ARBA" id="ARBA00023170"/>
    </source>
</evidence>
<dbReference type="InterPro" id="IPR000276">
    <property type="entry name" value="GPCR_Rhodpsn"/>
</dbReference>
<keyword evidence="6 11" id="KW-0472">Membrane</keyword>
<dbReference type="CDD" id="cd00637">
    <property type="entry name" value="7tm_classA_rhodopsin-like"/>
    <property type="match status" value="1"/>
</dbReference>
<dbReference type="Gene3D" id="1.20.1070.10">
    <property type="entry name" value="Rhodopsin 7-helix transmembrane proteins"/>
    <property type="match status" value="1"/>
</dbReference>
<evidence type="ECO:0000256" key="1">
    <source>
        <dbReference type="ARBA" id="ARBA00004651"/>
    </source>
</evidence>
<evidence type="ECO:0000256" key="6">
    <source>
        <dbReference type="ARBA" id="ARBA00023136"/>
    </source>
</evidence>
<feature type="transmembrane region" description="Helical" evidence="11">
    <location>
        <begin position="206"/>
        <end position="226"/>
    </location>
</feature>
<keyword evidence="4 11" id="KW-1133">Transmembrane helix</keyword>
<dbReference type="AlphaFoldDB" id="A0A9X0CY88"/>
<evidence type="ECO:0000256" key="11">
    <source>
        <dbReference type="SAM" id="Phobius"/>
    </source>
</evidence>
<feature type="transmembrane region" description="Helical" evidence="11">
    <location>
        <begin position="35"/>
        <end position="61"/>
    </location>
</feature>
<evidence type="ECO:0000256" key="8">
    <source>
        <dbReference type="ARBA" id="ARBA00023180"/>
    </source>
</evidence>
<evidence type="ECO:0000256" key="2">
    <source>
        <dbReference type="ARBA" id="ARBA00022475"/>
    </source>
</evidence>
<protein>
    <submittedName>
        <fullName evidence="13">Melanocortin receptor 5</fullName>
    </submittedName>
</protein>
<dbReference type="PROSITE" id="PS50262">
    <property type="entry name" value="G_PROTEIN_RECEP_F1_2"/>
    <property type="match status" value="1"/>
</dbReference>
<comment type="caution">
    <text evidence="13">The sequence shown here is derived from an EMBL/GenBank/DDBJ whole genome shotgun (WGS) entry which is preliminary data.</text>
</comment>
<proteinExistence type="inferred from homology"/>
<evidence type="ECO:0000313" key="14">
    <source>
        <dbReference type="Proteomes" id="UP001163046"/>
    </source>
</evidence>
<dbReference type="SMART" id="SM01381">
    <property type="entry name" value="7TM_GPCR_Srsx"/>
    <property type="match status" value="1"/>
</dbReference>
<reference evidence="13" key="1">
    <citation type="submission" date="2023-01" db="EMBL/GenBank/DDBJ databases">
        <title>Genome assembly of the deep-sea coral Lophelia pertusa.</title>
        <authorList>
            <person name="Herrera S."/>
            <person name="Cordes E."/>
        </authorList>
    </citation>
    <scope>NUCLEOTIDE SEQUENCE</scope>
    <source>
        <strain evidence="13">USNM1676648</strain>
        <tissue evidence="13">Polyp</tissue>
    </source>
</reference>
<dbReference type="Pfam" id="PF00001">
    <property type="entry name" value="7tm_1"/>
    <property type="match status" value="1"/>
</dbReference>
<keyword evidence="14" id="KW-1185">Reference proteome</keyword>
<dbReference type="GO" id="GO:0005886">
    <property type="term" value="C:plasma membrane"/>
    <property type="evidence" value="ECO:0007669"/>
    <property type="project" value="UniProtKB-SubCell"/>
</dbReference>
<keyword evidence="5 10" id="KW-0297">G-protein coupled receptor</keyword>
<dbReference type="InterPro" id="IPR017452">
    <property type="entry name" value="GPCR_Rhodpsn_7TM"/>
</dbReference>
<accession>A0A9X0CY88</accession>
<evidence type="ECO:0000313" key="13">
    <source>
        <dbReference type="EMBL" id="KAJ7379965.1"/>
    </source>
</evidence>
<comment type="subcellular location">
    <subcellularLocation>
        <location evidence="1">Cell membrane</location>
        <topology evidence="1">Multi-pass membrane protein</topology>
    </subcellularLocation>
</comment>
<organism evidence="13 14">
    <name type="scientific">Desmophyllum pertusum</name>
    <dbReference type="NCBI Taxonomy" id="174260"/>
    <lineage>
        <taxon>Eukaryota</taxon>
        <taxon>Metazoa</taxon>
        <taxon>Cnidaria</taxon>
        <taxon>Anthozoa</taxon>
        <taxon>Hexacorallia</taxon>
        <taxon>Scleractinia</taxon>
        <taxon>Caryophylliina</taxon>
        <taxon>Caryophylliidae</taxon>
        <taxon>Desmophyllum</taxon>
    </lineage>
</organism>
<dbReference type="SUPFAM" id="SSF81321">
    <property type="entry name" value="Family A G protein-coupled receptor-like"/>
    <property type="match status" value="1"/>
</dbReference>
<keyword evidence="7 10" id="KW-0675">Receptor</keyword>
<feature type="transmembrane region" description="Helical" evidence="11">
    <location>
        <begin position="6"/>
        <end position="23"/>
    </location>
</feature>
<feature type="transmembrane region" description="Helical" evidence="11">
    <location>
        <begin position="238"/>
        <end position="259"/>
    </location>
</feature>
<evidence type="ECO:0000256" key="4">
    <source>
        <dbReference type="ARBA" id="ARBA00022989"/>
    </source>
</evidence>
<feature type="transmembrane region" description="Helical" evidence="11">
    <location>
        <begin position="73"/>
        <end position="95"/>
    </location>
</feature>
<comment type="similarity">
    <text evidence="10">Belongs to the G-protein coupled receptor 1 family.</text>
</comment>
<keyword evidence="8" id="KW-0325">Glycoprotein</keyword>
<dbReference type="Proteomes" id="UP001163046">
    <property type="component" value="Unassembled WGS sequence"/>
</dbReference>
<evidence type="ECO:0000256" key="3">
    <source>
        <dbReference type="ARBA" id="ARBA00022692"/>
    </source>
</evidence>
<evidence type="ECO:0000259" key="12">
    <source>
        <dbReference type="PROSITE" id="PS50262"/>
    </source>
</evidence>
<evidence type="ECO:0000256" key="5">
    <source>
        <dbReference type="ARBA" id="ARBA00023040"/>
    </source>
</evidence>
<dbReference type="EMBL" id="MU826355">
    <property type="protein sequence ID" value="KAJ7379965.1"/>
    <property type="molecule type" value="Genomic_DNA"/>
</dbReference>
<dbReference type="PANTHER" id="PTHR24246">
    <property type="entry name" value="OLFACTORY RECEPTOR AND ADENOSINE RECEPTOR"/>
    <property type="match status" value="1"/>
</dbReference>